<dbReference type="EMBL" id="FOYV01000001">
    <property type="protein sequence ID" value="SFR42180.1"/>
    <property type="molecule type" value="Genomic_DNA"/>
</dbReference>
<dbReference type="PANTHER" id="PTHR10859:SF91">
    <property type="entry name" value="DOLICHYL-PHOSPHATE BETA-GLUCOSYLTRANSFERASE"/>
    <property type="match status" value="1"/>
</dbReference>
<evidence type="ECO:0000259" key="1">
    <source>
        <dbReference type="Pfam" id="PF00535"/>
    </source>
</evidence>
<dbReference type="RefSeq" id="WP_091986527.1">
    <property type="nucleotide sequence ID" value="NZ_FOYV01000001.1"/>
</dbReference>
<dbReference type="Proteomes" id="UP000199290">
    <property type="component" value="Unassembled WGS sequence"/>
</dbReference>
<proteinExistence type="predicted"/>
<dbReference type="InterPro" id="IPR001173">
    <property type="entry name" value="Glyco_trans_2-like"/>
</dbReference>
<feature type="domain" description="Glycosyltransferase 2-like" evidence="1">
    <location>
        <begin position="5"/>
        <end position="164"/>
    </location>
</feature>
<keyword evidence="3" id="KW-1185">Reference proteome</keyword>
<dbReference type="GO" id="GO:0006487">
    <property type="term" value="P:protein N-linked glycosylation"/>
    <property type="evidence" value="ECO:0007669"/>
    <property type="project" value="TreeGrafter"/>
</dbReference>
<organism evidence="2 3">
    <name type="scientific">Marinobacter gudaonensis</name>
    <dbReference type="NCBI Taxonomy" id="375760"/>
    <lineage>
        <taxon>Bacteria</taxon>
        <taxon>Pseudomonadati</taxon>
        <taxon>Pseudomonadota</taxon>
        <taxon>Gammaproteobacteria</taxon>
        <taxon>Pseudomonadales</taxon>
        <taxon>Marinobacteraceae</taxon>
        <taxon>Marinobacter</taxon>
    </lineage>
</organism>
<dbReference type="OrthoDB" id="9069044at2"/>
<evidence type="ECO:0000313" key="3">
    <source>
        <dbReference type="Proteomes" id="UP000199290"/>
    </source>
</evidence>
<dbReference type="AlphaFoldDB" id="A0A1I6GJ32"/>
<sequence length="242" mass="27040">MRIEITIPVLNEQETIADKVEEVDRFLSAEFSGESIDLVIADNGSTDQTEAIARELSATLDRVKYLRLAERGVGRALKASWTRSQADIVGYMDLDLATDLSYLRPALSALIRDEADLVTGSRLARGSTVIGRKFIRKVTSIGLNLLVRLVFSTTFTDGMCGFKFLKRTEVERLIENGAGSDGWFFATELLIVGEHLGLRVKDLPVRWTDDPETKVRIVSLSLEYIRAMKSLKKILSQVPRSM</sequence>
<dbReference type="SUPFAM" id="SSF53448">
    <property type="entry name" value="Nucleotide-diphospho-sugar transferases"/>
    <property type="match status" value="1"/>
</dbReference>
<keyword evidence="2" id="KW-0808">Transferase</keyword>
<gene>
    <name evidence="2" type="ORF">SAMN04488073_0930</name>
</gene>
<protein>
    <submittedName>
        <fullName evidence="2">Glycosyl transferase family 2</fullName>
    </submittedName>
</protein>
<dbReference type="Pfam" id="PF00535">
    <property type="entry name" value="Glycos_transf_2"/>
    <property type="match status" value="1"/>
</dbReference>
<dbReference type="STRING" id="375760.SAMN04488073_0930"/>
<accession>A0A1I6GJ32</accession>
<dbReference type="GO" id="GO:0016740">
    <property type="term" value="F:transferase activity"/>
    <property type="evidence" value="ECO:0007669"/>
    <property type="project" value="UniProtKB-KW"/>
</dbReference>
<dbReference type="PANTHER" id="PTHR10859">
    <property type="entry name" value="GLYCOSYL TRANSFERASE"/>
    <property type="match status" value="1"/>
</dbReference>
<dbReference type="Gene3D" id="3.90.550.10">
    <property type="entry name" value="Spore Coat Polysaccharide Biosynthesis Protein SpsA, Chain A"/>
    <property type="match status" value="1"/>
</dbReference>
<evidence type="ECO:0000313" key="2">
    <source>
        <dbReference type="EMBL" id="SFR42180.1"/>
    </source>
</evidence>
<reference evidence="3" key="1">
    <citation type="submission" date="2016-10" db="EMBL/GenBank/DDBJ databases">
        <authorList>
            <person name="Varghese N."/>
            <person name="Submissions S."/>
        </authorList>
    </citation>
    <scope>NUCLEOTIDE SEQUENCE [LARGE SCALE GENOMIC DNA]</scope>
    <source>
        <strain evidence="3">CGMCC 1.6294</strain>
    </source>
</reference>
<name>A0A1I6GJ32_9GAMM</name>
<dbReference type="InterPro" id="IPR029044">
    <property type="entry name" value="Nucleotide-diphossugar_trans"/>
</dbReference>